<proteinExistence type="predicted"/>
<evidence type="ECO:0000313" key="1">
    <source>
        <dbReference type="EMBL" id="CAG6744720.1"/>
    </source>
</evidence>
<sequence length="111" mass="12799">MLSSIRMECHHVINHKHNYIIEFVFFYVNILCRMRTCLVTLRGSGLGLSQVWSFYYIVLVQPHLISLVVLGEPLSSHQVDFNKSLVSNTLVWSSLRSMFSNVPRVALHHEG</sequence>
<dbReference type="AlphaFoldDB" id="A0A8D9EAL3"/>
<name>A0A8D9EAL3_9HEMI</name>
<protein>
    <submittedName>
        <fullName evidence="1">Uncharacterized protein</fullName>
    </submittedName>
</protein>
<organism evidence="1">
    <name type="scientific">Cacopsylla melanoneura</name>
    <dbReference type="NCBI Taxonomy" id="428564"/>
    <lineage>
        <taxon>Eukaryota</taxon>
        <taxon>Metazoa</taxon>
        <taxon>Ecdysozoa</taxon>
        <taxon>Arthropoda</taxon>
        <taxon>Hexapoda</taxon>
        <taxon>Insecta</taxon>
        <taxon>Pterygota</taxon>
        <taxon>Neoptera</taxon>
        <taxon>Paraneoptera</taxon>
        <taxon>Hemiptera</taxon>
        <taxon>Sternorrhyncha</taxon>
        <taxon>Psylloidea</taxon>
        <taxon>Psyllidae</taxon>
        <taxon>Psyllinae</taxon>
        <taxon>Cacopsylla</taxon>
    </lineage>
</organism>
<accession>A0A8D9EAL3</accession>
<reference evidence="1" key="1">
    <citation type="submission" date="2021-05" db="EMBL/GenBank/DDBJ databases">
        <authorList>
            <person name="Alioto T."/>
            <person name="Alioto T."/>
            <person name="Gomez Garrido J."/>
        </authorList>
    </citation>
    <scope>NUCLEOTIDE SEQUENCE</scope>
</reference>
<dbReference type="EMBL" id="HBUF01473604">
    <property type="protein sequence ID" value="CAG6744720.1"/>
    <property type="molecule type" value="Transcribed_RNA"/>
</dbReference>